<evidence type="ECO:0000313" key="5">
    <source>
        <dbReference type="Proteomes" id="UP000076131"/>
    </source>
</evidence>
<dbReference type="PANTHER" id="PTHR30273:SF2">
    <property type="entry name" value="PROTEIN FECR"/>
    <property type="match status" value="1"/>
</dbReference>
<keyword evidence="1" id="KW-0812">Transmembrane</keyword>
<dbReference type="PIRSF" id="PIRSF018266">
    <property type="entry name" value="FecR"/>
    <property type="match status" value="1"/>
</dbReference>
<dbReference type="InterPro" id="IPR006860">
    <property type="entry name" value="FecR"/>
</dbReference>
<feature type="domain" description="FecR protein" evidence="2">
    <location>
        <begin position="127"/>
        <end position="219"/>
    </location>
</feature>
<dbReference type="AlphaFoldDB" id="A0A154QHX8"/>
<name>A0A154QHX8_9GAMM</name>
<protein>
    <recommendedName>
        <fullName evidence="6">Iron dicitrate transport regulator FecR</fullName>
    </recommendedName>
</protein>
<dbReference type="EMBL" id="LVJS01000039">
    <property type="protein sequence ID" value="KZC23841.1"/>
    <property type="molecule type" value="Genomic_DNA"/>
</dbReference>
<evidence type="ECO:0008006" key="6">
    <source>
        <dbReference type="Google" id="ProtNLM"/>
    </source>
</evidence>
<dbReference type="Proteomes" id="UP000076131">
    <property type="component" value="Unassembled WGS sequence"/>
</dbReference>
<organism evidence="4 5">
    <name type="scientific">Rhodanobacter thiooxydans</name>
    <dbReference type="NCBI Taxonomy" id="416169"/>
    <lineage>
        <taxon>Bacteria</taxon>
        <taxon>Pseudomonadati</taxon>
        <taxon>Pseudomonadota</taxon>
        <taxon>Gammaproteobacteria</taxon>
        <taxon>Lysobacterales</taxon>
        <taxon>Rhodanobacteraceae</taxon>
        <taxon>Rhodanobacter</taxon>
    </lineage>
</organism>
<evidence type="ECO:0000256" key="1">
    <source>
        <dbReference type="SAM" id="Phobius"/>
    </source>
</evidence>
<dbReference type="Pfam" id="PF16220">
    <property type="entry name" value="DUF4880"/>
    <property type="match status" value="1"/>
</dbReference>
<dbReference type="Pfam" id="PF04773">
    <property type="entry name" value="FecR"/>
    <property type="match status" value="1"/>
</dbReference>
<sequence length="334" mass="36999">MNLEGRDTHMHPTESVAMEAGRWLARLRSPECSASDRARFQEWLARHPTHWQAYNHAEYLWLAAAQARDPEMDALADSILLRARQRRQSAPRRVRLLGWAAAVVLMFGTVAGVIKSGWLTTGPTALTYSTAIGEIRSFTLPDGSVITLNTDTVLQVSMGTRARAVTLQRGEAQFKVAHDPRRPFTVTTPQVAVTAVGTVFQVRDTDAATEVLLLEGRVKVTPAGATTQQQDLTPGDRLQVKAGKPWLRSRANLDAAHGWLSGRLVFDSIPLRQAVEEFNRYSRRKLRIADPAIGDIPIDGVFNAGDIDSITLALQYAYPLRVDDRGAEIVLHHR</sequence>
<dbReference type="Gene3D" id="3.55.50.30">
    <property type="match status" value="1"/>
</dbReference>
<keyword evidence="5" id="KW-1185">Reference proteome</keyword>
<feature type="domain" description="FecR N-terminal" evidence="3">
    <location>
        <begin position="19"/>
        <end position="58"/>
    </location>
</feature>
<dbReference type="InterPro" id="IPR012373">
    <property type="entry name" value="Ferrdict_sens_TM"/>
</dbReference>
<keyword evidence="1" id="KW-0472">Membrane</keyword>
<keyword evidence="1" id="KW-1133">Transmembrane helix</keyword>
<dbReference type="PANTHER" id="PTHR30273">
    <property type="entry name" value="PERIPLASMIC SIGNAL SENSOR AND SIGMA FACTOR ACTIVATOR FECR-RELATED"/>
    <property type="match status" value="1"/>
</dbReference>
<evidence type="ECO:0000259" key="3">
    <source>
        <dbReference type="Pfam" id="PF16220"/>
    </source>
</evidence>
<dbReference type="STRING" id="416169.RHOFW104T7_11880"/>
<dbReference type="InterPro" id="IPR032623">
    <property type="entry name" value="FecR_N"/>
</dbReference>
<evidence type="ECO:0000259" key="2">
    <source>
        <dbReference type="Pfam" id="PF04773"/>
    </source>
</evidence>
<dbReference type="Gene3D" id="2.60.120.1440">
    <property type="match status" value="1"/>
</dbReference>
<dbReference type="RefSeq" id="WP_008437173.1">
    <property type="nucleotide sequence ID" value="NZ_LVJS01000039.1"/>
</dbReference>
<dbReference type="eggNOG" id="COG3712">
    <property type="taxonomic scope" value="Bacteria"/>
</dbReference>
<evidence type="ECO:0000313" key="4">
    <source>
        <dbReference type="EMBL" id="KZC23841.1"/>
    </source>
</evidence>
<reference evidence="4 5" key="1">
    <citation type="journal article" date="2016" name="MBio">
        <title>Lateral Gene Transfer in a Heavy Metal-Contaminated-Groundwater Microbial Community.</title>
        <authorList>
            <person name="Hemme C.L."/>
            <person name="Green S.J."/>
            <person name="Rishishwar L."/>
            <person name="Prakash O."/>
            <person name="Pettenato A."/>
            <person name="Chakraborty R."/>
            <person name="Deutschbauer A.M."/>
            <person name="Van Nostrand J.D."/>
            <person name="Wu L."/>
            <person name="He Z."/>
            <person name="Jordan I.K."/>
            <person name="Hazen T.C."/>
            <person name="Arkin A.P."/>
            <person name="Kostka J.E."/>
            <person name="Zhou J."/>
        </authorList>
    </citation>
    <scope>NUCLEOTIDE SEQUENCE [LARGE SCALE GENOMIC DNA]</scope>
    <source>
        <strain evidence="4 5">FW104-T7</strain>
    </source>
</reference>
<gene>
    <name evidence="4" type="ORF">RHOFW104T7_11880</name>
</gene>
<comment type="caution">
    <text evidence="4">The sequence shown here is derived from an EMBL/GenBank/DDBJ whole genome shotgun (WGS) entry which is preliminary data.</text>
</comment>
<proteinExistence type="predicted"/>
<dbReference type="GO" id="GO:0016989">
    <property type="term" value="F:sigma factor antagonist activity"/>
    <property type="evidence" value="ECO:0007669"/>
    <property type="project" value="TreeGrafter"/>
</dbReference>
<accession>A0A154QHX8</accession>
<feature type="transmembrane region" description="Helical" evidence="1">
    <location>
        <begin position="94"/>
        <end position="114"/>
    </location>
</feature>